<dbReference type="Proteomes" id="UP000830198">
    <property type="component" value="Chromosome"/>
</dbReference>
<keyword evidence="5" id="KW-1185">Reference proteome</keyword>
<reference evidence="4 5" key="1">
    <citation type="submission" date="2022-04" db="EMBL/GenBank/DDBJ databases">
        <title>The arsenic-methylating capacity of Chitinophaga filiformis YT5 during chitin decomposition.</title>
        <authorList>
            <person name="Chen G."/>
            <person name="Liang Y."/>
        </authorList>
    </citation>
    <scope>NUCLEOTIDE SEQUENCE [LARGE SCALE GENOMIC DNA]</scope>
    <source>
        <strain evidence="4 5">YT5</strain>
    </source>
</reference>
<gene>
    <name evidence="4" type="ORF">MYF79_08825</name>
</gene>
<organism evidence="4 5">
    <name type="scientific">Chitinophaga filiformis</name>
    <name type="common">Myxococcus filiformis</name>
    <name type="synonym">Flexibacter filiformis</name>
    <dbReference type="NCBI Taxonomy" id="104663"/>
    <lineage>
        <taxon>Bacteria</taxon>
        <taxon>Pseudomonadati</taxon>
        <taxon>Bacteroidota</taxon>
        <taxon>Chitinophagia</taxon>
        <taxon>Chitinophagales</taxon>
        <taxon>Chitinophagaceae</taxon>
        <taxon>Chitinophaga</taxon>
    </lineage>
</organism>
<evidence type="ECO:0000259" key="2">
    <source>
        <dbReference type="Pfam" id="PF05117"/>
    </source>
</evidence>
<dbReference type="RefSeq" id="WP_247813458.1">
    <property type="nucleotide sequence ID" value="NZ_CP095855.1"/>
</dbReference>
<feature type="domain" description="DUF695" evidence="2">
    <location>
        <begin position="31"/>
        <end position="159"/>
    </location>
</feature>
<feature type="signal peptide" evidence="1">
    <location>
        <begin position="1"/>
        <end position="23"/>
    </location>
</feature>
<dbReference type="InterPro" id="IPR036701">
    <property type="entry name" value="RraB-like_sf"/>
</dbReference>
<dbReference type="Gene3D" id="3.30.70.970">
    <property type="entry name" value="RraB-like"/>
    <property type="match status" value="1"/>
</dbReference>
<dbReference type="InterPro" id="IPR016097">
    <property type="entry name" value="DUF695"/>
</dbReference>
<dbReference type="Pfam" id="PF06877">
    <property type="entry name" value="RraB"/>
    <property type="match status" value="1"/>
</dbReference>
<evidence type="ECO:0000313" key="5">
    <source>
        <dbReference type="Proteomes" id="UP000830198"/>
    </source>
</evidence>
<evidence type="ECO:0000256" key="1">
    <source>
        <dbReference type="SAM" id="SignalP"/>
    </source>
</evidence>
<dbReference type="Pfam" id="PF05117">
    <property type="entry name" value="DUF695"/>
    <property type="match status" value="1"/>
</dbReference>
<keyword evidence="1" id="KW-0732">Signal</keyword>
<proteinExistence type="predicted"/>
<name>A0ABY4I7N8_CHIFI</name>
<feature type="domain" description="Regulator of ribonuclease activity B" evidence="3">
    <location>
        <begin position="169"/>
        <end position="266"/>
    </location>
</feature>
<sequence>MNSHIRLILSIILLSLLSPSLLAQQANFDAYKAQYDQGAGNTVFNKGLKQTAPVSGFSFVLITGVKFKDCDKGVPTEKEQANLDRVSDSVYANVTRHVKNIMAGTFTYQCERLEYYYIVDTTNIRERLATLFQKYFSAYEANINIKPDKDWDAYLKFLYPNAETLEYMQNEKILLALEKQGDKLEKARRVKHRINFTTEKDMDCFISYATQQGFKAETKGKDTKSELFKLHISRTDKVDLPSISTITTELRKEAKQCNGIYDGWETTVVK</sequence>
<dbReference type="EMBL" id="CP095855">
    <property type="protein sequence ID" value="UPK71379.1"/>
    <property type="molecule type" value="Genomic_DNA"/>
</dbReference>
<evidence type="ECO:0000259" key="3">
    <source>
        <dbReference type="Pfam" id="PF06877"/>
    </source>
</evidence>
<dbReference type="SUPFAM" id="SSF89946">
    <property type="entry name" value="Hypothetical protein VC0424"/>
    <property type="match status" value="1"/>
</dbReference>
<evidence type="ECO:0000313" key="4">
    <source>
        <dbReference type="EMBL" id="UPK71379.1"/>
    </source>
</evidence>
<feature type="chain" id="PRO_5045385796" evidence="1">
    <location>
        <begin position="24"/>
        <end position="270"/>
    </location>
</feature>
<accession>A0ABY4I7N8</accession>
<dbReference type="InterPro" id="IPR009671">
    <property type="entry name" value="RraB_dom"/>
</dbReference>
<protein>
    <submittedName>
        <fullName evidence="4">DUF695 domain-containing protein</fullName>
    </submittedName>
</protein>